<evidence type="ECO:0000313" key="7">
    <source>
        <dbReference type="EMBL" id="BBB92145.1"/>
    </source>
</evidence>
<dbReference type="OrthoDB" id="2036332at2"/>
<name>A0A348AM47_9FIRM</name>
<dbReference type="EMBL" id="AP018449">
    <property type="protein sequence ID" value="BBB92145.1"/>
    <property type="molecule type" value="Genomic_DNA"/>
</dbReference>
<dbReference type="AlphaFoldDB" id="A0A348AM47"/>
<keyword evidence="8" id="KW-1185">Reference proteome</keyword>
<accession>A0A348AM47</accession>
<dbReference type="InterPro" id="IPR004843">
    <property type="entry name" value="Calcineurin-like_PHP"/>
</dbReference>
<evidence type="ECO:0000259" key="6">
    <source>
        <dbReference type="Pfam" id="PF00149"/>
    </source>
</evidence>
<feature type="signal peptide" evidence="5">
    <location>
        <begin position="1"/>
        <end position="36"/>
    </location>
</feature>
<evidence type="ECO:0000313" key="8">
    <source>
        <dbReference type="Proteomes" id="UP000276437"/>
    </source>
</evidence>
<dbReference type="RefSeq" id="WP_126309083.1">
    <property type="nucleotide sequence ID" value="NZ_AP018449.1"/>
</dbReference>
<evidence type="ECO:0000256" key="5">
    <source>
        <dbReference type="SAM" id="SignalP"/>
    </source>
</evidence>
<organism evidence="7 8">
    <name type="scientific">Methylomusa anaerophila</name>
    <dbReference type="NCBI Taxonomy" id="1930071"/>
    <lineage>
        <taxon>Bacteria</taxon>
        <taxon>Bacillati</taxon>
        <taxon>Bacillota</taxon>
        <taxon>Negativicutes</taxon>
        <taxon>Selenomonadales</taxon>
        <taxon>Sporomusaceae</taxon>
        <taxon>Methylomusa</taxon>
    </lineage>
</organism>
<keyword evidence="3" id="KW-0408">Iron</keyword>
<feature type="chain" id="PRO_5016625333" evidence="5">
    <location>
        <begin position="37"/>
        <end position="472"/>
    </location>
</feature>
<feature type="domain" description="Calcineurin-like phosphoesterase" evidence="6">
    <location>
        <begin position="48"/>
        <end position="285"/>
    </location>
</feature>
<dbReference type="KEGG" id="mana:MAMMFC1_02830"/>
<dbReference type="GO" id="GO:0046872">
    <property type="term" value="F:metal ion binding"/>
    <property type="evidence" value="ECO:0007669"/>
    <property type="project" value="UniProtKB-KW"/>
</dbReference>
<keyword evidence="5" id="KW-0732">Signal</keyword>
<dbReference type="SUPFAM" id="SSF56300">
    <property type="entry name" value="Metallo-dependent phosphatases"/>
    <property type="match status" value="1"/>
</dbReference>
<sequence>MKDKTGSIHILSRRSFLQLALGTAAAMAFDPATAFAALPVGKYLDNVKFVVLSDTHYYDPSLGTTGPAFEAYLAQDRKMLAESKTTLESVINAIKKSDAQFVIVCGDLTKDGEYLCHQKFADYMRELAQAGKPVYVINGNHDIDCPNAYSYSGSTKTRVPNTSGSEFKRIYNECGYNKAIAVDPNSLSYVVEPAKGLRLVAMDSCVYGATRGSFTTDRLNWIKNQIKASVAEGKTVIGMMHHGIVPHFSAQPQFWGEYVVENYDQVAKELSSLGMKIVFTGHFHAQDIAEKQITGANGDFLIDVETGSLVTYPIPYRYVEFSPDRKKLRTISQRVTTTAYNTGNVDFQTYAKNFTANNMKDLLIQYLAILLRGSYPTYTDAQLTAMATGYAATKITPSLTVSDIFIAAMIAHYQGDENPDSQTRSIYQSLASSSDATVRMMGQYLVSIGTESLLADNNNVIDLVTGKSLQTF</sequence>
<dbReference type="InterPro" id="IPR029052">
    <property type="entry name" value="Metallo-depent_PP-like"/>
</dbReference>
<dbReference type="Proteomes" id="UP000276437">
    <property type="component" value="Chromosome"/>
</dbReference>
<dbReference type="Gene3D" id="3.60.21.10">
    <property type="match status" value="1"/>
</dbReference>
<keyword evidence="1" id="KW-0479">Metal-binding</keyword>
<evidence type="ECO:0000256" key="3">
    <source>
        <dbReference type="ARBA" id="ARBA00023004"/>
    </source>
</evidence>
<dbReference type="GO" id="GO:0016787">
    <property type="term" value="F:hydrolase activity"/>
    <property type="evidence" value="ECO:0007669"/>
    <property type="project" value="UniProtKB-KW"/>
</dbReference>
<evidence type="ECO:0000256" key="1">
    <source>
        <dbReference type="ARBA" id="ARBA00022723"/>
    </source>
</evidence>
<dbReference type="InterPro" id="IPR006311">
    <property type="entry name" value="TAT_signal"/>
</dbReference>
<dbReference type="Pfam" id="PF00149">
    <property type="entry name" value="Metallophos"/>
    <property type="match status" value="1"/>
</dbReference>
<dbReference type="InterPro" id="IPR050884">
    <property type="entry name" value="CNP_phosphodiesterase-III"/>
</dbReference>
<evidence type="ECO:0000256" key="4">
    <source>
        <dbReference type="ARBA" id="ARBA00025742"/>
    </source>
</evidence>
<reference evidence="7 8" key="1">
    <citation type="journal article" date="2018" name="Int. J. Syst. Evol. Microbiol.">
        <title>Methylomusa anaerophila gen. nov., sp. nov., an anaerobic methanol-utilizing bacterium isolated from a microbial fuel cell.</title>
        <authorList>
            <person name="Amano N."/>
            <person name="Yamamuro A."/>
            <person name="Miyahara M."/>
            <person name="Kouzuma A."/>
            <person name="Abe T."/>
            <person name="Watanabe K."/>
        </authorList>
    </citation>
    <scope>NUCLEOTIDE SEQUENCE [LARGE SCALE GENOMIC DNA]</scope>
    <source>
        <strain evidence="7 8">MMFC1</strain>
    </source>
</reference>
<gene>
    <name evidence="7" type="ORF">MAMMFC1_02830</name>
</gene>
<evidence type="ECO:0000256" key="2">
    <source>
        <dbReference type="ARBA" id="ARBA00022801"/>
    </source>
</evidence>
<dbReference type="PANTHER" id="PTHR42988:SF2">
    <property type="entry name" value="CYCLIC NUCLEOTIDE PHOSPHODIESTERASE CBUA0032-RELATED"/>
    <property type="match status" value="1"/>
</dbReference>
<dbReference type="PROSITE" id="PS51318">
    <property type="entry name" value="TAT"/>
    <property type="match status" value="1"/>
</dbReference>
<keyword evidence="2" id="KW-0378">Hydrolase</keyword>
<comment type="similarity">
    <text evidence="4">Belongs to the cyclic nucleotide phosphodiesterase class-III family.</text>
</comment>
<proteinExistence type="inferred from homology"/>
<protein>
    <submittedName>
        <fullName evidence="7">Cyclic 3',5'-adenosine monophosphate phosphodiesterase</fullName>
    </submittedName>
</protein>
<dbReference type="PANTHER" id="PTHR42988">
    <property type="entry name" value="PHOSPHOHYDROLASE"/>
    <property type="match status" value="1"/>
</dbReference>